<comment type="similarity">
    <text evidence="2 8">Belongs to the glycosyl hydrolase 42 family.</text>
</comment>
<dbReference type="GO" id="GO:0004565">
    <property type="term" value="F:beta-galactosidase activity"/>
    <property type="evidence" value="ECO:0007669"/>
    <property type="project" value="UniProtKB-EC"/>
</dbReference>
<dbReference type="Pfam" id="PF08532">
    <property type="entry name" value="Glyco_hydro_42M"/>
    <property type="match status" value="1"/>
</dbReference>
<dbReference type="Gene3D" id="3.40.50.880">
    <property type="match status" value="1"/>
</dbReference>
<dbReference type="AlphaFoldDB" id="A0A8J6U259"/>
<evidence type="ECO:0000256" key="4">
    <source>
        <dbReference type="ARBA" id="ARBA00022723"/>
    </source>
</evidence>
<protein>
    <recommendedName>
        <fullName evidence="3 8">Beta-galactosidase</fullName>
        <shortName evidence="8">Beta-gal</shortName>
        <ecNumber evidence="3 8">3.2.1.23</ecNumber>
    </recommendedName>
</protein>
<dbReference type="Gene3D" id="3.20.20.80">
    <property type="entry name" value="Glycosidases"/>
    <property type="match status" value="1"/>
</dbReference>
<evidence type="ECO:0000256" key="2">
    <source>
        <dbReference type="ARBA" id="ARBA00005940"/>
    </source>
</evidence>
<feature type="domain" description="Beta-galactosidase trimerisation" evidence="12">
    <location>
        <begin position="434"/>
        <end position="635"/>
    </location>
</feature>
<evidence type="ECO:0000256" key="6">
    <source>
        <dbReference type="ARBA" id="ARBA00022833"/>
    </source>
</evidence>
<dbReference type="InterPro" id="IPR017853">
    <property type="entry name" value="GH"/>
</dbReference>
<reference evidence="13 14" key="1">
    <citation type="journal article" date="2018" name="J. Microbiol.">
        <title>Aestuariibaculum marinum sp. nov., a marine bacterium isolated from seawater in South Korea.</title>
        <authorList>
            <person name="Choi J."/>
            <person name="Lee D."/>
            <person name="Jang J.H."/>
            <person name="Cha S."/>
            <person name="Seo T."/>
        </authorList>
    </citation>
    <scope>NUCLEOTIDE SEQUENCE [LARGE SCALE GENOMIC DNA]</scope>
    <source>
        <strain evidence="13 14">IP7</strain>
    </source>
</reference>
<evidence type="ECO:0000259" key="11">
    <source>
        <dbReference type="Pfam" id="PF02449"/>
    </source>
</evidence>
<dbReference type="PANTHER" id="PTHR36447:SF2">
    <property type="entry name" value="BETA-GALACTOSIDASE YESZ"/>
    <property type="match status" value="1"/>
</dbReference>
<dbReference type="PANTHER" id="PTHR36447">
    <property type="entry name" value="BETA-GALACTOSIDASE GANA"/>
    <property type="match status" value="1"/>
</dbReference>
<dbReference type="RefSeq" id="WP_188221728.1">
    <property type="nucleotide sequence ID" value="NZ_JACVXD010000001.1"/>
</dbReference>
<feature type="active site" description="Proton donor" evidence="9">
    <location>
        <position position="173"/>
    </location>
</feature>
<dbReference type="CDD" id="cd03143">
    <property type="entry name" value="A4_beta-galactosidase_middle_domain"/>
    <property type="match status" value="1"/>
</dbReference>
<keyword evidence="6" id="KW-0862">Zinc</keyword>
<sequence length="696" mass="79528">MKRIFYVVICFVIGFVANGQDSLSFFQKEDLMSIGIYYYPEHWNKSEWERDIKNISELGFEFIHLAEFAWINLEPQEGVYTFGWLDEVIALAEKYHLKVILGTPTAIAPVWMGIKYPEIYAMGSNYSRGEHGTRAQQSLSNPIWRAFSEKIITKLGEKYGHNLTVIGWQLDNEPEAKEDYSPSSQEAFRKWLEKKYDVIEALNKAWGTQFWSQTYSDFNQIKIHNANHVGWWGTNPHALLDFKRFSADTQADFLDFQADVLRPLISTNQYITTNYTATTYGADPRRTKKLDFNAFTSYPNKGQANIGDLGFRLGDPKELSFALSFFKQQNTISGVMELQPGFVNWGQINPLLQPGALRMWLYHCFGGDLSFACSYRYRQINYGAEQYHSGITTLDGVSLSQGGKEYKQVIQEMKLLKKAYNPSAKMPEVLKKRKTAMLWSFDNRWSLDRQAQTSQWNTLGFFQKYLEIVKSFGAPADILYENDDLSDYTIVIAPAFELVDDEIIEKWTNYVKQGGNLVLTARTGVKDKNGHLFQSGYGAKMYPLIDAEIEYFDHLLPNMKGTINANGETYFWNNWADLIDAKHSENVLATYTNQFYAGKAAVVSNSIGKGTVTYIGVDTDDAKLEKDILQSVYQKTGASIENYPEGIYVQWRDGFWVAVNYSSEDYKLTIPANSEIIIGTTILKPGGATVWKEKIK</sequence>
<keyword evidence="7 8" id="KW-0326">Glycosidase</keyword>
<name>A0A8J6U259_9FLAO</name>
<dbReference type="Proteomes" id="UP000621516">
    <property type="component" value="Unassembled WGS sequence"/>
</dbReference>
<keyword evidence="14" id="KW-1185">Reference proteome</keyword>
<evidence type="ECO:0000256" key="9">
    <source>
        <dbReference type="PIRSR" id="PIRSR001084-1"/>
    </source>
</evidence>
<dbReference type="GO" id="GO:0009341">
    <property type="term" value="C:beta-galactosidase complex"/>
    <property type="evidence" value="ECO:0007669"/>
    <property type="project" value="InterPro"/>
</dbReference>
<feature type="binding site" evidence="10">
    <location>
        <position position="345"/>
    </location>
    <ligand>
        <name>substrate</name>
    </ligand>
</feature>
<evidence type="ECO:0000256" key="7">
    <source>
        <dbReference type="ARBA" id="ARBA00023295"/>
    </source>
</evidence>
<dbReference type="InterPro" id="IPR013529">
    <property type="entry name" value="Glyco_hydro_42_N"/>
</dbReference>
<evidence type="ECO:0000313" key="14">
    <source>
        <dbReference type="Proteomes" id="UP000621516"/>
    </source>
</evidence>
<dbReference type="SUPFAM" id="SSF51445">
    <property type="entry name" value="(Trans)glycosidases"/>
    <property type="match status" value="1"/>
</dbReference>
<dbReference type="InterPro" id="IPR003476">
    <property type="entry name" value="Glyco_hydro_42"/>
</dbReference>
<evidence type="ECO:0000259" key="12">
    <source>
        <dbReference type="Pfam" id="PF08532"/>
    </source>
</evidence>
<accession>A0A8J6U259</accession>
<dbReference type="Gene3D" id="2.60.40.1180">
    <property type="entry name" value="Golgi alpha-mannosidase II"/>
    <property type="match status" value="1"/>
</dbReference>
<dbReference type="EMBL" id="JACVXD010000001">
    <property type="protein sequence ID" value="MBD0822402.1"/>
    <property type="molecule type" value="Genomic_DNA"/>
</dbReference>
<keyword evidence="4" id="KW-0479">Metal-binding</keyword>
<dbReference type="EC" id="3.2.1.23" evidence="3 8"/>
<feature type="domain" description="Glycoside hydrolase family 42 N-terminal" evidence="11">
    <location>
        <begin position="38"/>
        <end position="414"/>
    </location>
</feature>
<evidence type="ECO:0000256" key="3">
    <source>
        <dbReference type="ARBA" id="ARBA00012756"/>
    </source>
</evidence>
<dbReference type="InterPro" id="IPR029062">
    <property type="entry name" value="Class_I_gatase-like"/>
</dbReference>
<dbReference type="Pfam" id="PF02449">
    <property type="entry name" value="Glyco_hydro_42"/>
    <property type="match status" value="1"/>
</dbReference>
<gene>
    <name evidence="13" type="ORF">ICJ85_00045</name>
</gene>
<dbReference type="GO" id="GO:0046872">
    <property type="term" value="F:metal ion binding"/>
    <property type="evidence" value="ECO:0007669"/>
    <property type="project" value="UniProtKB-KW"/>
</dbReference>
<evidence type="ECO:0000256" key="8">
    <source>
        <dbReference type="PIRNR" id="PIRNR001084"/>
    </source>
</evidence>
<dbReference type="SUPFAM" id="SSF52317">
    <property type="entry name" value="Class I glutamine amidotransferase-like"/>
    <property type="match status" value="1"/>
</dbReference>
<dbReference type="InterPro" id="IPR013780">
    <property type="entry name" value="Glyco_hydro_b"/>
</dbReference>
<comment type="catalytic activity">
    <reaction evidence="1 8">
        <text>Hydrolysis of terminal non-reducing beta-D-galactose residues in beta-D-galactosides.</text>
        <dbReference type="EC" id="3.2.1.23"/>
    </reaction>
</comment>
<comment type="caution">
    <text evidence="13">The sequence shown here is derived from an EMBL/GenBank/DDBJ whole genome shotgun (WGS) entry which is preliminary data.</text>
</comment>
<organism evidence="13 14">
    <name type="scientific">Aestuariibaculum marinum</name>
    <dbReference type="NCBI Taxonomy" id="2683592"/>
    <lineage>
        <taxon>Bacteria</taxon>
        <taxon>Pseudomonadati</taxon>
        <taxon>Bacteroidota</taxon>
        <taxon>Flavobacteriia</taxon>
        <taxon>Flavobacteriales</taxon>
        <taxon>Flavobacteriaceae</taxon>
    </lineage>
</organism>
<dbReference type="SUPFAM" id="SSF51011">
    <property type="entry name" value="Glycosyl hydrolase domain"/>
    <property type="match status" value="1"/>
</dbReference>
<feature type="active site" description="Nucleophile" evidence="9">
    <location>
        <position position="337"/>
    </location>
</feature>
<evidence type="ECO:0000313" key="13">
    <source>
        <dbReference type="EMBL" id="MBD0822402.1"/>
    </source>
</evidence>
<feature type="binding site" evidence="10">
    <location>
        <position position="134"/>
    </location>
    <ligand>
        <name>substrate</name>
    </ligand>
</feature>
<evidence type="ECO:0000256" key="5">
    <source>
        <dbReference type="ARBA" id="ARBA00022801"/>
    </source>
</evidence>
<dbReference type="InterPro" id="IPR013738">
    <property type="entry name" value="Beta_galactosidase_Trimer"/>
</dbReference>
<dbReference type="PIRSF" id="PIRSF001084">
    <property type="entry name" value="B-galactosidase"/>
    <property type="match status" value="1"/>
</dbReference>
<keyword evidence="5 8" id="KW-0378">Hydrolase</keyword>
<proteinExistence type="inferred from homology"/>
<dbReference type="GO" id="GO:0005975">
    <property type="term" value="P:carbohydrate metabolic process"/>
    <property type="evidence" value="ECO:0007669"/>
    <property type="project" value="InterPro"/>
</dbReference>
<evidence type="ECO:0000256" key="10">
    <source>
        <dbReference type="PIRSR" id="PIRSR001084-2"/>
    </source>
</evidence>
<feature type="binding site" evidence="10">
    <location>
        <position position="172"/>
    </location>
    <ligand>
        <name>substrate</name>
    </ligand>
</feature>
<evidence type="ECO:0000256" key="1">
    <source>
        <dbReference type="ARBA" id="ARBA00001412"/>
    </source>
</evidence>